<name>A0A151JUY0_9HYME</name>
<dbReference type="AlphaFoldDB" id="A0A151JUY0"/>
<gene>
    <name evidence="1" type="ORF">ALC56_08389</name>
</gene>
<dbReference type="EMBL" id="KQ981721">
    <property type="protein sequence ID" value="KYN37247.1"/>
    <property type="molecule type" value="Genomic_DNA"/>
</dbReference>
<reference evidence="1 2" key="1">
    <citation type="submission" date="2016-03" db="EMBL/GenBank/DDBJ databases">
        <title>Trachymyrmex septentrionalis WGS genome.</title>
        <authorList>
            <person name="Nygaard S."/>
            <person name="Hu H."/>
            <person name="Boomsma J."/>
            <person name="Zhang G."/>
        </authorList>
    </citation>
    <scope>NUCLEOTIDE SEQUENCE [LARGE SCALE GENOMIC DNA]</scope>
    <source>
        <strain evidence="1">Tsep2-gDNA-1</strain>
        <tissue evidence="1">Whole body</tissue>
    </source>
</reference>
<organism evidence="1 2">
    <name type="scientific">Trachymyrmex septentrionalis</name>
    <dbReference type="NCBI Taxonomy" id="34720"/>
    <lineage>
        <taxon>Eukaryota</taxon>
        <taxon>Metazoa</taxon>
        <taxon>Ecdysozoa</taxon>
        <taxon>Arthropoda</taxon>
        <taxon>Hexapoda</taxon>
        <taxon>Insecta</taxon>
        <taxon>Pterygota</taxon>
        <taxon>Neoptera</taxon>
        <taxon>Endopterygota</taxon>
        <taxon>Hymenoptera</taxon>
        <taxon>Apocrita</taxon>
        <taxon>Aculeata</taxon>
        <taxon>Formicoidea</taxon>
        <taxon>Formicidae</taxon>
        <taxon>Myrmicinae</taxon>
        <taxon>Trachymyrmex</taxon>
    </lineage>
</organism>
<dbReference type="Proteomes" id="UP000078541">
    <property type="component" value="Unassembled WGS sequence"/>
</dbReference>
<sequence>MNYLFDIFLSILMAQHLDQRVTGLIDKILKGCGERLSVKFQAKEKAGEMPENLAYSELGCMFLLGVLEQEPRTSLLIMLTDNRYKVRELAVQRISACMQSESIEIHKCVLCFHLILTPQIM</sequence>
<protein>
    <submittedName>
        <fullName evidence="1">Uncharacterized protein</fullName>
    </submittedName>
</protein>
<evidence type="ECO:0000313" key="2">
    <source>
        <dbReference type="Proteomes" id="UP000078541"/>
    </source>
</evidence>
<keyword evidence="2" id="KW-1185">Reference proteome</keyword>
<proteinExistence type="predicted"/>
<accession>A0A151JUY0</accession>
<evidence type="ECO:0000313" key="1">
    <source>
        <dbReference type="EMBL" id="KYN37247.1"/>
    </source>
</evidence>